<reference evidence="1 2" key="1">
    <citation type="submission" date="2018-03" db="EMBL/GenBank/DDBJ databases">
        <title>Genomic Encyclopedia of Archaeal and Bacterial Type Strains, Phase II (KMG-II): from individual species to whole genera.</title>
        <authorList>
            <person name="Goeker M."/>
        </authorList>
    </citation>
    <scope>NUCLEOTIDE SEQUENCE [LARGE SCALE GENOMIC DNA]</scope>
    <source>
        <strain evidence="1 2">DSM 28057</strain>
    </source>
</reference>
<keyword evidence="2" id="KW-1185">Reference proteome</keyword>
<dbReference type="EMBL" id="PYGF01000018">
    <property type="protein sequence ID" value="PSK98718.1"/>
    <property type="molecule type" value="Genomic_DNA"/>
</dbReference>
<evidence type="ECO:0000313" key="1">
    <source>
        <dbReference type="EMBL" id="PSK98718.1"/>
    </source>
</evidence>
<protein>
    <submittedName>
        <fullName evidence="1">Uncharacterized protein</fullName>
    </submittedName>
</protein>
<accession>A0A2P8DNC3</accession>
<organism evidence="1 2">
    <name type="scientific">Cecembia rubra</name>
    <dbReference type="NCBI Taxonomy" id="1485585"/>
    <lineage>
        <taxon>Bacteria</taxon>
        <taxon>Pseudomonadati</taxon>
        <taxon>Bacteroidota</taxon>
        <taxon>Cytophagia</taxon>
        <taxon>Cytophagales</taxon>
        <taxon>Cyclobacteriaceae</taxon>
        <taxon>Cecembia</taxon>
    </lineage>
</organism>
<comment type="caution">
    <text evidence="1">The sequence shown here is derived from an EMBL/GenBank/DDBJ whole genome shotgun (WGS) entry which is preliminary data.</text>
</comment>
<dbReference type="AlphaFoldDB" id="A0A2P8DNC3"/>
<evidence type="ECO:0000313" key="2">
    <source>
        <dbReference type="Proteomes" id="UP000240708"/>
    </source>
</evidence>
<gene>
    <name evidence="1" type="ORF">CLV48_1185</name>
</gene>
<name>A0A2P8DNC3_9BACT</name>
<sequence length="52" mass="6138">MLVDFSIKRRDIKIIRKSQERRLKAEMVFGAFVLTDTVQNKDNLTTMTTIHK</sequence>
<dbReference type="Proteomes" id="UP000240708">
    <property type="component" value="Unassembled WGS sequence"/>
</dbReference>
<proteinExistence type="predicted"/>